<sequence>MYIEQDVRRPQWDHADTLSHNTTIPKATGSGEEAYWTMRGCREAGLRVSDRLRNYRNGFTKQEAASE</sequence>
<gene>
    <name evidence="1" type="ORF">ASPTUDRAFT_45075</name>
</gene>
<dbReference type="AlphaFoldDB" id="A0A1L9MY12"/>
<name>A0A1L9MY12_ASPTC</name>
<evidence type="ECO:0000313" key="1">
    <source>
        <dbReference type="EMBL" id="OJI81772.1"/>
    </source>
</evidence>
<dbReference type="VEuPathDB" id="FungiDB:ASPTUDRAFT_45075"/>
<keyword evidence="2" id="KW-1185">Reference proteome</keyword>
<evidence type="ECO:0000313" key="2">
    <source>
        <dbReference type="Proteomes" id="UP000184304"/>
    </source>
</evidence>
<protein>
    <submittedName>
        <fullName evidence="1">Uncharacterized protein</fullName>
    </submittedName>
</protein>
<organism evidence="1 2">
    <name type="scientific">Aspergillus tubingensis (strain CBS 134.48)</name>
    <dbReference type="NCBI Taxonomy" id="767770"/>
    <lineage>
        <taxon>Eukaryota</taxon>
        <taxon>Fungi</taxon>
        <taxon>Dikarya</taxon>
        <taxon>Ascomycota</taxon>
        <taxon>Pezizomycotina</taxon>
        <taxon>Eurotiomycetes</taxon>
        <taxon>Eurotiomycetidae</taxon>
        <taxon>Eurotiales</taxon>
        <taxon>Aspergillaceae</taxon>
        <taxon>Aspergillus</taxon>
        <taxon>Aspergillus subgen. Circumdati</taxon>
    </lineage>
</organism>
<proteinExistence type="predicted"/>
<reference evidence="2" key="1">
    <citation type="journal article" date="2017" name="Genome Biol.">
        <title>Comparative genomics reveals high biological diversity and specific adaptations in the industrially and medically important fungal genus Aspergillus.</title>
        <authorList>
            <person name="de Vries R.P."/>
            <person name="Riley R."/>
            <person name="Wiebenga A."/>
            <person name="Aguilar-Osorio G."/>
            <person name="Amillis S."/>
            <person name="Uchima C.A."/>
            <person name="Anderluh G."/>
            <person name="Asadollahi M."/>
            <person name="Askin M."/>
            <person name="Barry K."/>
            <person name="Battaglia E."/>
            <person name="Bayram O."/>
            <person name="Benocci T."/>
            <person name="Braus-Stromeyer S.A."/>
            <person name="Caldana C."/>
            <person name="Canovas D."/>
            <person name="Cerqueira G.C."/>
            <person name="Chen F."/>
            <person name="Chen W."/>
            <person name="Choi C."/>
            <person name="Clum A."/>
            <person name="Dos Santos R.A."/>
            <person name="Damasio A.R."/>
            <person name="Diallinas G."/>
            <person name="Emri T."/>
            <person name="Fekete E."/>
            <person name="Flipphi M."/>
            <person name="Freyberg S."/>
            <person name="Gallo A."/>
            <person name="Gournas C."/>
            <person name="Habgood R."/>
            <person name="Hainaut M."/>
            <person name="Harispe M.L."/>
            <person name="Henrissat B."/>
            <person name="Hilden K.S."/>
            <person name="Hope R."/>
            <person name="Hossain A."/>
            <person name="Karabika E."/>
            <person name="Karaffa L."/>
            <person name="Karanyi Z."/>
            <person name="Krasevec N."/>
            <person name="Kuo A."/>
            <person name="Kusch H."/>
            <person name="LaButti K."/>
            <person name="Lagendijk E.L."/>
            <person name="Lapidus A."/>
            <person name="Levasseur A."/>
            <person name="Lindquist E."/>
            <person name="Lipzen A."/>
            <person name="Logrieco A.F."/>
            <person name="MacCabe A."/>
            <person name="Maekelae M.R."/>
            <person name="Malavazi I."/>
            <person name="Melin P."/>
            <person name="Meyer V."/>
            <person name="Mielnichuk N."/>
            <person name="Miskei M."/>
            <person name="Molnar A.P."/>
            <person name="Mule G."/>
            <person name="Ngan C.Y."/>
            <person name="Orejas M."/>
            <person name="Orosz E."/>
            <person name="Ouedraogo J.P."/>
            <person name="Overkamp K.M."/>
            <person name="Park H.-S."/>
            <person name="Perrone G."/>
            <person name="Piumi F."/>
            <person name="Punt P.J."/>
            <person name="Ram A.F."/>
            <person name="Ramon A."/>
            <person name="Rauscher S."/>
            <person name="Record E."/>
            <person name="Riano-Pachon D.M."/>
            <person name="Robert V."/>
            <person name="Roehrig J."/>
            <person name="Ruller R."/>
            <person name="Salamov A."/>
            <person name="Salih N.S."/>
            <person name="Samson R.A."/>
            <person name="Sandor E."/>
            <person name="Sanguinetti M."/>
            <person name="Schuetze T."/>
            <person name="Sepcic K."/>
            <person name="Shelest E."/>
            <person name="Sherlock G."/>
            <person name="Sophianopoulou V."/>
            <person name="Squina F.M."/>
            <person name="Sun H."/>
            <person name="Susca A."/>
            <person name="Todd R.B."/>
            <person name="Tsang A."/>
            <person name="Unkles S.E."/>
            <person name="van de Wiele N."/>
            <person name="van Rossen-Uffink D."/>
            <person name="Oliveira J.V."/>
            <person name="Vesth T.C."/>
            <person name="Visser J."/>
            <person name="Yu J.-H."/>
            <person name="Zhou M."/>
            <person name="Andersen M.R."/>
            <person name="Archer D.B."/>
            <person name="Baker S.E."/>
            <person name="Benoit I."/>
            <person name="Brakhage A.A."/>
            <person name="Braus G.H."/>
            <person name="Fischer R."/>
            <person name="Frisvad J.C."/>
            <person name="Goldman G.H."/>
            <person name="Houbraken J."/>
            <person name="Oakley B."/>
            <person name="Pocsi I."/>
            <person name="Scazzocchio C."/>
            <person name="Seiboth B."/>
            <person name="vanKuyk P.A."/>
            <person name="Wortman J."/>
            <person name="Dyer P.S."/>
            <person name="Grigoriev I.V."/>
        </authorList>
    </citation>
    <scope>NUCLEOTIDE SEQUENCE [LARGE SCALE GENOMIC DNA]</scope>
    <source>
        <strain evidence="2">CBS 134.48</strain>
    </source>
</reference>
<dbReference type="Proteomes" id="UP000184304">
    <property type="component" value="Unassembled WGS sequence"/>
</dbReference>
<dbReference type="EMBL" id="KV878205">
    <property type="protein sequence ID" value="OJI81772.1"/>
    <property type="molecule type" value="Genomic_DNA"/>
</dbReference>
<accession>A0A1L9MY12</accession>